<keyword evidence="3" id="KW-1185">Reference proteome</keyword>
<sequence length="194" mass="20231">MGYRKKARTAYRGVDAADGDWVQPLRLRQPMAAWEFADATRAVRKIKPLAAPATALQAAAKQAGVSVSGARSAYEHATSQAALNPLPTTLADTQAAVGEYAAAARVVDHLDVLGQVGARLRPGDTSLSAAAAALDKGQLSDARAAIATAQTTHQDQERTGLYAVLGAAALLLAGLAGSAWLLLRRRRRARPIAS</sequence>
<proteinExistence type="predicted"/>
<comment type="caution">
    <text evidence="2">The sequence shown here is derived from an EMBL/GenBank/DDBJ whole genome shotgun (WGS) entry which is preliminary data.</text>
</comment>
<feature type="transmembrane region" description="Helical" evidence="1">
    <location>
        <begin position="160"/>
        <end position="183"/>
    </location>
</feature>
<reference evidence="3" key="1">
    <citation type="journal article" date="2019" name="Int. J. Syst. Evol. Microbiol.">
        <title>The Global Catalogue of Microorganisms (GCM) 10K type strain sequencing project: providing services to taxonomists for standard genome sequencing and annotation.</title>
        <authorList>
            <consortium name="The Broad Institute Genomics Platform"/>
            <consortium name="The Broad Institute Genome Sequencing Center for Infectious Disease"/>
            <person name="Wu L."/>
            <person name="Ma J."/>
        </authorList>
    </citation>
    <scope>NUCLEOTIDE SEQUENCE [LARGE SCALE GENOMIC DNA]</scope>
    <source>
        <strain evidence="3">JCM 15592</strain>
    </source>
</reference>
<dbReference type="RefSeq" id="WP_344080143.1">
    <property type="nucleotide sequence ID" value="NZ_BAAAPO010000006.1"/>
</dbReference>
<keyword evidence="1" id="KW-0472">Membrane</keyword>
<evidence type="ECO:0000313" key="3">
    <source>
        <dbReference type="Proteomes" id="UP001499938"/>
    </source>
</evidence>
<gene>
    <name evidence="2" type="ORF">GCM10009811_02650</name>
</gene>
<keyword evidence="1" id="KW-1133">Transmembrane helix</keyword>
<name>A0ABP4XLX4_9MICO</name>
<dbReference type="EMBL" id="BAAAPO010000006">
    <property type="protein sequence ID" value="GAA1780799.1"/>
    <property type="molecule type" value="Genomic_DNA"/>
</dbReference>
<dbReference type="Proteomes" id="UP001499938">
    <property type="component" value="Unassembled WGS sequence"/>
</dbReference>
<evidence type="ECO:0000313" key="2">
    <source>
        <dbReference type="EMBL" id="GAA1780799.1"/>
    </source>
</evidence>
<protein>
    <submittedName>
        <fullName evidence="2">Uncharacterized protein</fullName>
    </submittedName>
</protein>
<evidence type="ECO:0000256" key="1">
    <source>
        <dbReference type="SAM" id="Phobius"/>
    </source>
</evidence>
<accession>A0ABP4XLX4</accession>
<keyword evidence="1" id="KW-0812">Transmembrane</keyword>
<organism evidence="2 3">
    <name type="scientific">Nostocoides veronense</name>
    <dbReference type="NCBI Taxonomy" id="330836"/>
    <lineage>
        <taxon>Bacteria</taxon>
        <taxon>Bacillati</taxon>
        <taxon>Actinomycetota</taxon>
        <taxon>Actinomycetes</taxon>
        <taxon>Micrococcales</taxon>
        <taxon>Intrasporangiaceae</taxon>
        <taxon>Nostocoides</taxon>
    </lineage>
</organism>